<keyword evidence="2" id="KW-1185">Reference proteome</keyword>
<sequence length="118" mass="13644">MLLITGMQHDDWVFAVQKSPTIENPGRPFGRIIETVMPGARWQSNPIDRSHSRVTIEGRIRNNPDHVEIELLVFRSTRDAELEIIRSGVYIEGVPLKGREIDEFFSDLTALDREFWIP</sequence>
<proteinExistence type="predicted"/>
<name>A0A098QXP5_9SPIO</name>
<comment type="caution">
    <text evidence="1">The sequence shown here is derived from an EMBL/GenBank/DDBJ whole genome shotgun (WGS) entry which is preliminary data.</text>
</comment>
<gene>
    <name evidence="1" type="ORF">DC28_12380</name>
</gene>
<dbReference type="EMBL" id="JNUP01000067">
    <property type="protein sequence ID" value="KGE71242.1"/>
    <property type="molecule type" value="Genomic_DNA"/>
</dbReference>
<evidence type="ECO:0000313" key="1">
    <source>
        <dbReference type="EMBL" id="KGE71242.1"/>
    </source>
</evidence>
<dbReference type="AlphaFoldDB" id="A0A098QXP5"/>
<organism evidence="1 2">
    <name type="scientific">Spirochaeta lutea</name>
    <dbReference type="NCBI Taxonomy" id="1480694"/>
    <lineage>
        <taxon>Bacteria</taxon>
        <taxon>Pseudomonadati</taxon>
        <taxon>Spirochaetota</taxon>
        <taxon>Spirochaetia</taxon>
        <taxon>Spirochaetales</taxon>
        <taxon>Spirochaetaceae</taxon>
        <taxon>Spirochaeta</taxon>
    </lineage>
</organism>
<protein>
    <submittedName>
        <fullName evidence="1">Uncharacterized protein</fullName>
    </submittedName>
</protein>
<evidence type="ECO:0000313" key="2">
    <source>
        <dbReference type="Proteomes" id="UP000029692"/>
    </source>
</evidence>
<accession>A0A098QXP5</accession>
<reference evidence="1 2" key="1">
    <citation type="submission" date="2014-05" db="EMBL/GenBank/DDBJ databases">
        <title>De novo Genome Sequence of Spirocheata sp.</title>
        <authorList>
            <person name="Shivani Y."/>
            <person name="Subhash Y."/>
            <person name="Tushar L."/>
            <person name="Sasikala C."/>
            <person name="Ramana C.V."/>
        </authorList>
    </citation>
    <scope>NUCLEOTIDE SEQUENCE [LARGE SCALE GENOMIC DNA]</scope>
    <source>
        <strain evidence="1 2">JC230</strain>
    </source>
</reference>
<dbReference type="Proteomes" id="UP000029692">
    <property type="component" value="Unassembled WGS sequence"/>
</dbReference>